<protein>
    <submittedName>
        <fullName evidence="1">Uncharacterized protein</fullName>
    </submittedName>
</protein>
<proteinExistence type="predicted"/>
<dbReference type="Proteomes" id="UP001499841">
    <property type="component" value="Unassembled WGS sequence"/>
</dbReference>
<sequence>MPSFPQIARGEDRALDPVGVLGDVGRGEVRAVGVPHEDHARRADALLGLLEVGHPERGRGATRVRQP</sequence>
<dbReference type="EMBL" id="BAABBA010000063">
    <property type="protein sequence ID" value="GAA3514778.1"/>
    <property type="molecule type" value="Genomic_DNA"/>
</dbReference>
<evidence type="ECO:0000313" key="1">
    <source>
        <dbReference type="EMBL" id="GAA3514778.1"/>
    </source>
</evidence>
<keyword evidence="2" id="KW-1185">Reference proteome</keyword>
<evidence type="ECO:0000313" key="2">
    <source>
        <dbReference type="Proteomes" id="UP001499841"/>
    </source>
</evidence>
<organism evidence="1 2">
    <name type="scientific">Georgenia daeguensis</name>
    <dbReference type="NCBI Taxonomy" id="908355"/>
    <lineage>
        <taxon>Bacteria</taxon>
        <taxon>Bacillati</taxon>
        <taxon>Actinomycetota</taxon>
        <taxon>Actinomycetes</taxon>
        <taxon>Micrococcales</taxon>
        <taxon>Bogoriellaceae</taxon>
        <taxon>Georgenia</taxon>
    </lineage>
</organism>
<gene>
    <name evidence="1" type="ORF">GCM10022262_42560</name>
</gene>
<name>A0ABP6URL4_9MICO</name>
<accession>A0ABP6URL4</accession>
<comment type="caution">
    <text evidence="1">The sequence shown here is derived from an EMBL/GenBank/DDBJ whole genome shotgun (WGS) entry which is preliminary data.</text>
</comment>
<reference evidence="2" key="1">
    <citation type="journal article" date="2019" name="Int. J. Syst. Evol. Microbiol.">
        <title>The Global Catalogue of Microorganisms (GCM) 10K type strain sequencing project: providing services to taxonomists for standard genome sequencing and annotation.</title>
        <authorList>
            <consortium name="The Broad Institute Genomics Platform"/>
            <consortium name="The Broad Institute Genome Sequencing Center for Infectious Disease"/>
            <person name="Wu L."/>
            <person name="Ma J."/>
        </authorList>
    </citation>
    <scope>NUCLEOTIDE SEQUENCE [LARGE SCALE GENOMIC DNA]</scope>
    <source>
        <strain evidence="2">JCM 17459</strain>
    </source>
</reference>